<organism>
    <name type="scientific">Serpula lacrymans var. lacrymans (strain S7.9)</name>
    <name type="common">Dry rot fungus</name>
    <dbReference type="NCBI Taxonomy" id="578457"/>
    <lineage>
        <taxon>Eukaryota</taxon>
        <taxon>Fungi</taxon>
        <taxon>Dikarya</taxon>
        <taxon>Basidiomycota</taxon>
        <taxon>Agaricomycotina</taxon>
        <taxon>Agaricomycetes</taxon>
        <taxon>Agaricomycetidae</taxon>
        <taxon>Boletales</taxon>
        <taxon>Coniophorineae</taxon>
        <taxon>Serpulaceae</taxon>
        <taxon>Serpula</taxon>
    </lineage>
</organism>
<feature type="compositionally biased region" description="Polar residues" evidence="1">
    <location>
        <begin position="37"/>
        <end position="52"/>
    </location>
</feature>
<name>F8PDZ1_SERL9</name>
<dbReference type="AlphaFoldDB" id="F8PDZ1"/>
<dbReference type="EMBL" id="GL945447">
    <property type="protein sequence ID" value="EGO18588.1"/>
    <property type="molecule type" value="Genomic_DNA"/>
</dbReference>
<accession>F8PDZ1</accession>
<gene>
    <name evidence="2" type="ORF">SERLADRAFT_403844</name>
</gene>
<reference evidence="2" key="1">
    <citation type="submission" date="2011-04" db="EMBL/GenBank/DDBJ databases">
        <title>Evolution of plant cell wall degrading machinery underlies the functional diversity of forest fungi.</title>
        <authorList>
            <consortium name="US DOE Joint Genome Institute (JGI-PGF)"/>
            <person name="Eastwood D.C."/>
            <person name="Floudas D."/>
            <person name="Binder M."/>
            <person name="Majcherczyk A."/>
            <person name="Schneider P."/>
            <person name="Aerts A."/>
            <person name="Asiegbu F.O."/>
            <person name="Baker S.E."/>
            <person name="Barry K."/>
            <person name="Bendiksby M."/>
            <person name="Blumentritt M."/>
            <person name="Coutinho P.M."/>
            <person name="Cullen D."/>
            <person name="Cullen D."/>
            <person name="Gathman A."/>
            <person name="Goodell B."/>
            <person name="Henrissat B."/>
            <person name="Ihrmark K."/>
            <person name="Kauserud H."/>
            <person name="Kohler A."/>
            <person name="LaButti K."/>
            <person name="Lapidus A."/>
            <person name="Lavin J.L."/>
            <person name="Lee Y.-H."/>
            <person name="Lindquist E."/>
            <person name="Lilly W."/>
            <person name="Lucas S."/>
            <person name="Morin E."/>
            <person name="Murat C."/>
            <person name="Oguiza J.A."/>
            <person name="Park J."/>
            <person name="Pisabarro A.G."/>
            <person name="Riley R."/>
            <person name="Rosling A."/>
            <person name="Salamov A."/>
            <person name="Schmidt O."/>
            <person name="Schmutz J."/>
            <person name="Skrede I."/>
            <person name="Stenlid J."/>
            <person name="Wiebenga A."/>
            <person name="Xie X."/>
            <person name="Kues U."/>
            <person name="Hibbett D.S."/>
            <person name="Hoffmeister D."/>
            <person name="Hogberg N."/>
            <person name="Martin F."/>
            <person name="Grigoriev I.V."/>
            <person name="Watkinson S.C."/>
        </authorList>
    </citation>
    <scope>NUCLEOTIDE SEQUENCE</scope>
    <source>
        <strain evidence="2">S7.9</strain>
    </source>
</reference>
<sequence>MGDKGERHGHAQVLVPLTLLKSSSKVSHSESSSVPSMASNDNSGSLSGYSSV</sequence>
<evidence type="ECO:0000313" key="2">
    <source>
        <dbReference type="EMBL" id="EGO18588.1"/>
    </source>
</evidence>
<dbReference type="KEGG" id="sla:SERLADRAFT_403844"/>
<protein>
    <submittedName>
        <fullName evidence="2">Uncharacterized protein</fullName>
    </submittedName>
</protein>
<dbReference type="HOGENOM" id="CLU_3088751_0_0_1"/>
<dbReference type="RefSeq" id="XP_007324615.1">
    <property type="nucleotide sequence ID" value="XM_007324553.1"/>
</dbReference>
<dbReference type="Proteomes" id="UP000008064">
    <property type="component" value="Unassembled WGS sequence"/>
</dbReference>
<feature type="region of interest" description="Disordered" evidence="1">
    <location>
        <begin position="22"/>
        <end position="52"/>
    </location>
</feature>
<feature type="compositionally biased region" description="Low complexity" evidence="1">
    <location>
        <begin position="22"/>
        <end position="36"/>
    </location>
</feature>
<evidence type="ECO:0000256" key="1">
    <source>
        <dbReference type="SAM" id="MobiDB-lite"/>
    </source>
</evidence>
<proteinExistence type="predicted"/>
<dbReference type="GeneID" id="18812283"/>